<name>E4N113_KITSK</name>
<proteinExistence type="predicted"/>
<reference evidence="2 3" key="1">
    <citation type="journal article" date="2010" name="DNA Res.">
        <title>Genome sequence of Kitasatospora setae NBRC 14216T: an evolutionary snapshot of the family Streptomycetaceae.</title>
        <authorList>
            <person name="Ichikawa N."/>
            <person name="Oguchi A."/>
            <person name="Ikeda H."/>
            <person name="Ishikawa J."/>
            <person name="Kitani S."/>
            <person name="Watanabe Y."/>
            <person name="Nakamura S."/>
            <person name="Katano Y."/>
            <person name="Kishi E."/>
            <person name="Sasagawa M."/>
            <person name="Ankai A."/>
            <person name="Fukui S."/>
            <person name="Hashimoto Y."/>
            <person name="Kamata S."/>
            <person name="Otoguro M."/>
            <person name="Tanikawa S."/>
            <person name="Nihira T."/>
            <person name="Horinouchi S."/>
            <person name="Ohnishi Y."/>
            <person name="Hayakawa M."/>
            <person name="Kuzuyama T."/>
            <person name="Arisawa A."/>
            <person name="Nomoto F."/>
            <person name="Miura H."/>
            <person name="Takahashi Y."/>
            <person name="Fujita N."/>
        </authorList>
    </citation>
    <scope>NUCLEOTIDE SEQUENCE [LARGE SCALE GENOMIC DNA]</scope>
    <source>
        <strain evidence="3">ATCC 33774 / DSM 43861 / JCM 3304 / KCC A-0304 / NBRC 14216 / KM-6054</strain>
    </source>
</reference>
<evidence type="ECO:0000256" key="1">
    <source>
        <dbReference type="SAM" id="SignalP"/>
    </source>
</evidence>
<dbReference type="AlphaFoldDB" id="E4N113"/>
<evidence type="ECO:0000313" key="3">
    <source>
        <dbReference type="Proteomes" id="UP000007076"/>
    </source>
</evidence>
<protein>
    <recommendedName>
        <fullName evidence="4">Secreted protein</fullName>
    </recommendedName>
</protein>
<feature type="chain" id="PRO_5039382650" description="Secreted protein" evidence="1">
    <location>
        <begin position="25"/>
        <end position="85"/>
    </location>
</feature>
<gene>
    <name evidence="2" type="ordered locus">KSE_60810</name>
</gene>
<dbReference type="HOGENOM" id="CLU_2508321_0_0_11"/>
<accession>E4N113</accession>
<dbReference type="RefSeq" id="WP_014139143.1">
    <property type="nucleotide sequence ID" value="NC_016109.1"/>
</dbReference>
<evidence type="ECO:0000313" key="2">
    <source>
        <dbReference type="EMBL" id="BAJ31847.1"/>
    </source>
</evidence>
<dbReference type="Proteomes" id="UP000007076">
    <property type="component" value="Chromosome"/>
</dbReference>
<feature type="signal peptide" evidence="1">
    <location>
        <begin position="1"/>
        <end position="24"/>
    </location>
</feature>
<dbReference type="PATRIC" id="fig|452652.3.peg.6093"/>
<dbReference type="KEGG" id="ksk:KSE_60810"/>
<keyword evidence="1" id="KW-0732">Signal</keyword>
<organism evidence="2 3">
    <name type="scientific">Kitasatospora setae (strain ATCC 33774 / DSM 43861 / JCM 3304 / KCC A-0304 / NBRC 14216 / KM-6054)</name>
    <name type="common">Streptomyces setae</name>
    <dbReference type="NCBI Taxonomy" id="452652"/>
    <lineage>
        <taxon>Bacteria</taxon>
        <taxon>Bacillati</taxon>
        <taxon>Actinomycetota</taxon>
        <taxon>Actinomycetes</taxon>
        <taxon>Kitasatosporales</taxon>
        <taxon>Streptomycetaceae</taxon>
        <taxon>Kitasatospora</taxon>
    </lineage>
</organism>
<evidence type="ECO:0008006" key="4">
    <source>
        <dbReference type="Google" id="ProtNLM"/>
    </source>
</evidence>
<dbReference type="EMBL" id="AP010968">
    <property type="protein sequence ID" value="BAJ31847.1"/>
    <property type="molecule type" value="Genomic_DNA"/>
</dbReference>
<keyword evidence="3" id="KW-1185">Reference proteome</keyword>
<sequence>MQPRRLRTAALAASAALVPLLVLATGTQASARPSVGVTIQANTEDSAADGPQELSKEAQCAAAYDFNVKMVGVSYAITQYEACMG</sequence>